<name>A0A388LBJ8_CHABU</name>
<dbReference type="PANTHER" id="PTHR45719">
    <property type="entry name" value="GLYCOSYLTRANSFERASE"/>
    <property type="match status" value="1"/>
</dbReference>
<evidence type="ECO:0000256" key="2">
    <source>
        <dbReference type="ARBA" id="ARBA00022676"/>
    </source>
</evidence>
<accession>A0A388LBJ8</accession>
<comment type="caution">
    <text evidence="7">The sequence shown here is derived from an EMBL/GenBank/DDBJ whole genome shotgun (WGS) entry which is preliminary data.</text>
</comment>
<evidence type="ECO:0000256" key="1">
    <source>
        <dbReference type="ARBA" id="ARBA00004606"/>
    </source>
</evidence>
<feature type="region of interest" description="Disordered" evidence="6">
    <location>
        <begin position="99"/>
        <end position="125"/>
    </location>
</feature>
<evidence type="ECO:0000256" key="3">
    <source>
        <dbReference type="ARBA" id="ARBA00022679"/>
    </source>
</evidence>
<dbReference type="GO" id="GO:0015020">
    <property type="term" value="F:glucuronosyltransferase activity"/>
    <property type="evidence" value="ECO:0007669"/>
    <property type="project" value="InterPro"/>
</dbReference>
<dbReference type="Gramene" id="GBG79664">
    <property type="protein sequence ID" value="GBG79664"/>
    <property type="gene ID" value="CBR_g29812"/>
</dbReference>
<dbReference type="AlphaFoldDB" id="A0A388LBJ8"/>
<keyword evidence="5" id="KW-0325">Glycoprotein</keyword>
<evidence type="ECO:0000313" key="7">
    <source>
        <dbReference type="EMBL" id="GBG79664.1"/>
    </source>
</evidence>
<dbReference type="InterPro" id="IPR003406">
    <property type="entry name" value="Glyco_trans_14"/>
</dbReference>
<dbReference type="OMA" id="YEAMINS"/>
<feature type="compositionally biased region" description="Low complexity" evidence="6">
    <location>
        <begin position="99"/>
        <end position="124"/>
    </location>
</feature>
<feature type="compositionally biased region" description="Gly residues" evidence="6">
    <location>
        <begin position="462"/>
        <end position="472"/>
    </location>
</feature>
<gene>
    <name evidence="7" type="ORF">CBR_g29812</name>
</gene>
<evidence type="ECO:0000313" key="8">
    <source>
        <dbReference type="Proteomes" id="UP000265515"/>
    </source>
</evidence>
<keyword evidence="8" id="KW-1185">Reference proteome</keyword>
<dbReference type="PANTHER" id="PTHR45719:SF3">
    <property type="entry name" value="BETA-GLUCURONOSYLTRANSFERASE GLCAT14A"/>
    <property type="match status" value="1"/>
</dbReference>
<keyword evidence="2" id="KW-0328">Glycosyltransferase</keyword>
<dbReference type="OrthoDB" id="2019572at2759"/>
<keyword evidence="3" id="KW-0808">Transferase</keyword>
<evidence type="ECO:0000256" key="5">
    <source>
        <dbReference type="ARBA" id="ARBA00023180"/>
    </source>
</evidence>
<dbReference type="GO" id="GO:0016020">
    <property type="term" value="C:membrane"/>
    <property type="evidence" value="ECO:0007669"/>
    <property type="project" value="UniProtKB-SubCell"/>
</dbReference>
<reference evidence="7 8" key="1">
    <citation type="journal article" date="2018" name="Cell">
        <title>The Chara Genome: Secondary Complexity and Implications for Plant Terrestrialization.</title>
        <authorList>
            <person name="Nishiyama T."/>
            <person name="Sakayama H."/>
            <person name="Vries J.D."/>
            <person name="Buschmann H."/>
            <person name="Saint-Marcoux D."/>
            <person name="Ullrich K.K."/>
            <person name="Haas F.B."/>
            <person name="Vanderstraeten L."/>
            <person name="Becker D."/>
            <person name="Lang D."/>
            <person name="Vosolsobe S."/>
            <person name="Rombauts S."/>
            <person name="Wilhelmsson P.K.I."/>
            <person name="Janitza P."/>
            <person name="Kern R."/>
            <person name="Heyl A."/>
            <person name="Rumpler F."/>
            <person name="Villalobos L.I.A.C."/>
            <person name="Clay J.M."/>
            <person name="Skokan R."/>
            <person name="Toyoda A."/>
            <person name="Suzuki Y."/>
            <person name="Kagoshima H."/>
            <person name="Schijlen E."/>
            <person name="Tajeshwar N."/>
            <person name="Catarino B."/>
            <person name="Hetherington A.J."/>
            <person name="Saltykova A."/>
            <person name="Bonnot C."/>
            <person name="Breuninger H."/>
            <person name="Symeonidi A."/>
            <person name="Radhakrishnan G.V."/>
            <person name="Van Nieuwerburgh F."/>
            <person name="Deforce D."/>
            <person name="Chang C."/>
            <person name="Karol K.G."/>
            <person name="Hedrich R."/>
            <person name="Ulvskov P."/>
            <person name="Glockner G."/>
            <person name="Delwiche C.F."/>
            <person name="Petrasek J."/>
            <person name="Van de Peer Y."/>
            <person name="Friml J."/>
            <person name="Beilby M."/>
            <person name="Dolan L."/>
            <person name="Kohara Y."/>
            <person name="Sugano S."/>
            <person name="Fujiyama A."/>
            <person name="Delaux P.-M."/>
            <person name="Quint M."/>
            <person name="TheiBen G."/>
            <person name="Hagemann M."/>
            <person name="Harholt J."/>
            <person name="Dunand C."/>
            <person name="Zachgo S."/>
            <person name="Langdale J."/>
            <person name="Maumus F."/>
            <person name="Straeten D.V.D."/>
            <person name="Gould S.B."/>
            <person name="Rensing S.A."/>
        </authorList>
    </citation>
    <scope>NUCLEOTIDE SEQUENCE [LARGE SCALE GENOMIC DNA]</scope>
    <source>
        <strain evidence="7 8">S276</strain>
    </source>
</reference>
<proteinExistence type="predicted"/>
<evidence type="ECO:0000256" key="4">
    <source>
        <dbReference type="ARBA" id="ARBA00023136"/>
    </source>
</evidence>
<comment type="subcellular location">
    <subcellularLocation>
        <location evidence="1">Membrane</location>
        <topology evidence="1">Single-pass type II membrane protein</topology>
    </subcellularLocation>
</comment>
<evidence type="ECO:0000256" key="6">
    <source>
        <dbReference type="SAM" id="MobiDB-lite"/>
    </source>
</evidence>
<protein>
    <recommendedName>
        <fullName evidence="9">GT14-family glycosyltransferase</fullName>
    </recommendedName>
</protein>
<evidence type="ECO:0008006" key="9">
    <source>
        <dbReference type="Google" id="ProtNLM"/>
    </source>
</evidence>
<feature type="compositionally biased region" description="Basic and acidic residues" evidence="6">
    <location>
        <begin position="450"/>
        <end position="461"/>
    </location>
</feature>
<dbReference type="InterPro" id="IPR044610">
    <property type="entry name" value="GLCAT14A/B/C"/>
</dbReference>
<feature type="region of interest" description="Disordered" evidence="6">
    <location>
        <begin position="441"/>
        <end position="517"/>
    </location>
</feature>
<keyword evidence="4" id="KW-0472">Membrane</keyword>
<dbReference type="STRING" id="69332.A0A388LBJ8"/>
<dbReference type="Proteomes" id="UP000265515">
    <property type="component" value="Unassembled WGS sequence"/>
</dbReference>
<dbReference type="Pfam" id="PF02485">
    <property type="entry name" value="Branch"/>
    <property type="match status" value="1"/>
</dbReference>
<feature type="compositionally biased region" description="Basic and acidic residues" evidence="6">
    <location>
        <begin position="473"/>
        <end position="482"/>
    </location>
</feature>
<dbReference type="EMBL" id="BFEA01000324">
    <property type="protein sequence ID" value="GBG79664.1"/>
    <property type="molecule type" value="Genomic_DNA"/>
</dbReference>
<sequence length="557" mass="61356">MMDRHLRWMFQVLATSLISIALLLGTTINYRDGMRPMIDPISVGGGSIMPESHHPDQQRVASANDLGGFVDNSASKEFSPSFSPVSTFSSSLSTLSRDSSHVPRSASHSSSSSSSSPSSSSFVSGDRRGISLDGHLDEPPVLAYFLGGTKGDGNRMKRLLLALYHPHNEYLLHLDRESPAAERLDLARFVTLHPTFIRVGNVRVIVNSNLVTYRGPTMIATTLHGMAILLKETSRWDWFINLSPSDYPLITQDDFLYVLSSVPRDLNFLDHSSVIPDWKEAQRVRPIVVDPAIYRQSKSDLFFTTQRRATPNAFRLFQGSAWMMLSRSFCQYLISGWDNLPRLALMYFANVISSPESYFHTVICNSREYFNTTVNSDLHYIAWDNPPKQHPLSLNSTFYEAMINSSAPFARKFEENEPVLDAIDAQQLRGRKEGQFVEGGWCGGGKGVRPRVERRGDDGGREGGGAAGGGKDGGPRASERSSDSFAARRWRRGNDFDMAATGVEGEEGEGGGGGEVADPCLAVGDPTALQPGAGGVRLEKLILELLGPQVFRQRQCV</sequence>
<organism evidence="7 8">
    <name type="scientific">Chara braunii</name>
    <name type="common">Braun's stonewort</name>
    <dbReference type="NCBI Taxonomy" id="69332"/>
    <lineage>
        <taxon>Eukaryota</taxon>
        <taxon>Viridiplantae</taxon>
        <taxon>Streptophyta</taxon>
        <taxon>Charophyceae</taxon>
        <taxon>Charales</taxon>
        <taxon>Characeae</taxon>
        <taxon>Chara</taxon>
    </lineage>
</organism>